<dbReference type="Pfam" id="PF17389">
    <property type="entry name" value="Bac_rhamnosid6H"/>
    <property type="match status" value="1"/>
</dbReference>
<dbReference type="InterPro" id="IPR016007">
    <property type="entry name" value="Alpha_rhamnosid"/>
</dbReference>
<evidence type="ECO:0000259" key="6">
    <source>
        <dbReference type="Pfam" id="PF17389"/>
    </source>
</evidence>
<feature type="domain" description="Bacterial alpha-L-rhamnosidase N-terminal" evidence="5">
    <location>
        <begin position="367"/>
        <end position="536"/>
    </location>
</feature>
<evidence type="ECO:0000313" key="9">
    <source>
        <dbReference type="Proteomes" id="UP000263094"/>
    </source>
</evidence>
<dbReference type="PANTHER" id="PTHR33307:SF6">
    <property type="entry name" value="ALPHA-RHAMNOSIDASE (EUROFUNG)-RELATED"/>
    <property type="match status" value="1"/>
</dbReference>
<dbReference type="Pfam" id="PF17390">
    <property type="entry name" value="Bac_rhamnosid_C"/>
    <property type="match status" value="1"/>
</dbReference>
<dbReference type="Pfam" id="PF08531">
    <property type="entry name" value="Bac_rhamnosid_N"/>
    <property type="match status" value="1"/>
</dbReference>
<dbReference type="InterPro" id="IPR012341">
    <property type="entry name" value="6hp_glycosidase-like_sf"/>
</dbReference>
<comment type="caution">
    <text evidence="8">The sequence shown here is derived from an EMBL/GenBank/DDBJ whole genome shotgun (WGS) entry which is preliminary data.</text>
</comment>
<dbReference type="Gene3D" id="1.50.10.10">
    <property type="match status" value="1"/>
</dbReference>
<dbReference type="PIRSF" id="PIRSF010631">
    <property type="entry name" value="A-rhamnsds"/>
    <property type="match status" value="1"/>
</dbReference>
<dbReference type="InterPro" id="IPR008928">
    <property type="entry name" value="6-hairpin_glycosidase_sf"/>
</dbReference>
<dbReference type="EMBL" id="QUAK01000149">
    <property type="protein sequence ID" value="RFU83894.1"/>
    <property type="molecule type" value="Genomic_DNA"/>
</dbReference>
<comment type="catalytic activity">
    <reaction evidence="1">
        <text>Hydrolysis of terminal non-reducing alpha-L-rhamnose residues in alpha-L-rhamnosides.</text>
        <dbReference type="EC" id="3.2.1.40"/>
    </reaction>
</comment>
<dbReference type="GO" id="GO:0030596">
    <property type="term" value="F:alpha-L-rhamnosidase activity"/>
    <property type="evidence" value="ECO:0007669"/>
    <property type="project" value="UniProtKB-EC"/>
</dbReference>
<dbReference type="Pfam" id="PF25788">
    <property type="entry name" value="Ig_Rha78A_N"/>
    <property type="match status" value="1"/>
</dbReference>
<dbReference type="InterPro" id="IPR013737">
    <property type="entry name" value="Bac_rhamnosid_N"/>
</dbReference>
<dbReference type="PROSITE" id="PS51318">
    <property type="entry name" value="TAT"/>
    <property type="match status" value="1"/>
</dbReference>
<dbReference type="InterPro" id="IPR006311">
    <property type="entry name" value="TAT_signal"/>
</dbReference>
<dbReference type="Gene3D" id="2.60.40.10">
    <property type="entry name" value="Immunoglobulins"/>
    <property type="match status" value="1"/>
</dbReference>
<keyword evidence="9" id="KW-1185">Reference proteome</keyword>
<dbReference type="AlphaFoldDB" id="A0A372LYZ0"/>
<evidence type="ECO:0000259" key="4">
    <source>
        <dbReference type="Pfam" id="PF05592"/>
    </source>
</evidence>
<feature type="domain" description="Alpha-L-rhamnosidase C-terminal" evidence="7">
    <location>
        <begin position="996"/>
        <end position="1067"/>
    </location>
</feature>
<dbReference type="OrthoDB" id="9761045at2"/>
<dbReference type="Gene3D" id="2.60.120.260">
    <property type="entry name" value="Galactose-binding domain-like"/>
    <property type="match status" value="3"/>
</dbReference>
<evidence type="ECO:0000256" key="2">
    <source>
        <dbReference type="ARBA" id="ARBA00012652"/>
    </source>
</evidence>
<gene>
    <name evidence="8" type="ORF">DY218_24510</name>
</gene>
<dbReference type="InterPro" id="IPR008979">
    <property type="entry name" value="Galactose-bd-like_sf"/>
</dbReference>
<dbReference type="RefSeq" id="WP_128558290.1">
    <property type="nucleotide sequence ID" value="NZ_QUAK01000149.1"/>
</dbReference>
<sequence length="1096" mass="120678">MARSESTGWSRRRLLGTGAGLGVGTALGTFSPAWSAPEAPAASTGPLHAAELRTELARDPLGIDRARPRLSWWLQGGGRGARQTAYRILVAGSAAKLRPGEADVWDSGRVESADTHGIAYGGPPVTSRKRYFWTVRTWDEDGRPSQWSRPARWEAGLTGADDWVGDWIGGSPEKTPELGLDDAHWIWYPEGDPAAGLPAMTRWFRLGVDVPQGRRVERARMFLTADDSFVLWADGHKLAETGADDTWQTGRLVDLTESLGAGAHVLAIAVTNKAESGGSPSPAGLIGRLVVEFESGEPLVVDSDESWRTWDEEQPDWQRPDFDHSGWKSARKVVPYGKGPWGKGVSDAQIPIAAPLLRREFDVRGGVRRARLYVACAGYHELQLNGERVGDQVLAPATTDYDERLFHITYDVTGHLRRGRNAVGAELGRGFYAERTVTAWDWTEASWRGEPRMLVQLEIEYADGTRQVVAGDDSWRTADGPTVSDSLYAGETYDAREAQPGWSRPGFDDAAWRPVTQLDAPKGTLTAQPLQPIRVVDSVDPVEVTEVKQGVHLFDFGRTIGGWAELRVTGRRGTRIALEYGQQLHKDGTVNLEQGYVHGGRFQRDEYVLSGEGDERWQPRFSHKSFRYVQVTGLPAAPSKELLRGLVVHTDAPLTGHFSCSSDLYNRIHAMVVRSTAHHMVGIPAVDVMYEKIGWTADGQLNTPVFALNFRSHAFLAKWLDDIADSQSADGSLPVIAPSGGWGYGGLSPEWTTAYPIVMWELHQRFGDRAALERHYEGACRYIAWCAAQADDDGLVTSGNGDWLPPGGSALPPEDVRLSATAYLLLGLRILIDSAEVLGKPRDAKRYAEQHAKTLGHFNSAFLDRERGIYRTDSDDGYRQTSNALALAFGLAPKEFRARIARTIADDVRERDGHLNTGCLGTAVLLPVLSEAGHEESAHAIAGQRTFPSWGFWLEGGADTLWETWETEHSGQGRPPSHDHYLFGSVDRWFYEHVAGITPAEPGYRRIRIRPYTRGPLTHASARLETAHGWVSVRWEKKRGRLELDVTVPPNTSADVHLPAGRQVTEGGRAAADAPGVRPRGDGVFRVGAGRYRFRA</sequence>
<dbReference type="InterPro" id="IPR008902">
    <property type="entry name" value="Rhamnosid_concanavalin"/>
</dbReference>
<evidence type="ECO:0000313" key="8">
    <source>
        <dbReference type="EMBL" id="RFU83894.1"/>
    </source>
</evidence>
<dbReference type="InterPro" id="IPR013783">
    <property type="entry name" value="Ig-like_fold"/>
</dbReference>
<dbReference type="InterPro" id="IPR035396">
    <property type="entry name" value="Bac_rhamnosid6H"/>
</dbReference>
<dbReference type="GO" id="GO:0005975">
    <property type="term" value="P:carbohydrate metabolic process"/>
    <property type="evidence" value="ECO:0007669"/>
    <property type="project" value="InterPro"/>
</dbReference>
<feature type="domain" description="Alpha-L-rhamnosidase six-hairpin glycosidase" evidence="6">
    <location>
        <begin position="655"/>
        <end position="994"/>
    </location>
</feature>
<feature type="domain" description="Alpha-L-rhamnosidase concanavalin-like" evidence="4">
    <location>
        <begin position="546"/>
        <end position="649"/>
    </location>
</feature>
<evidence type="ECO:0000256" key="1">
    <source>
        <dbReference type="ARBA" id="ARBA00001445"/>
    </source>
</evidence>
<dbReference type="SUPFAM" id="SSF49785">
    <property type="entry name" value="Galactose-binding domain-like"/>
    <property type="match status" value="1"/>
</dbReference>
<evidence type="ECO:0000256" key="3">
    <source>
        <dbReference type="ARBA" id="ARBA00022801"/>
    </source>
</evidence>
<protein>
    <recommendedName>
        <fullName evidence="2">alpha-L-rhamnosidase</fullName>
        <ecNumber evidence="2">3.2.1.40</ecNumber>
    </recommendedName>
</protein>
<keyword evidence="3 8" id="KW-0378">Hydrolase</keyword>
<name>A0A372LYZ0_9ACTN</name>
<dbReference type="SUPFAM" id="SSF48208">
    <property type="entry name" value="Six-hairpin glycosidases"/>
    <property type="match status" value="1"/>
</dbReference>
<dbReference type="EC" id="3.2.1.40" evidence="2"/>
<dbReference type="Pfam" id="PF05592">
    <property type="entry name" value="Bac_rhamnosid"/>
    <property type="match status" value="1"/>
</dbReference>
<dbReference type="InterPro" id="IPR035398">
    <property type="entry name" value="Bac_rhamnosid_C"/>
</dbReference>
<evidence type="ECO:0000259" key="5">
    <source>
        <dbReference type="Pfam" id="PF08531"/>
    </source>
</evidence>
<dbReference type="Proteomes" id="UP000263094">
    <property type="component" value="Unassembled WGS sequence"/>
</dbReference>
<evidence type="ECO:0000259" key="7">
    <source>
        <dbReference type="Pfam" id="PF17390"/>
    </source>
</evidence>
<proteinExistence type="predicted"/>
<reference evidence="8 9" key="1">
    <citation type="submission" date="2018-08" db="EMBL/GenBank/DDBJ databases">
        <title>Isolation, diversity and antifungal activity of Actinobacteria from wheat.</title>
        <authorList>
            <person name="Han C."/>
        </authorList>
    </citation>
    <scope>NUCLEOTIDE SEQUENCE [LARGE SCALE GENOMIC DNA]</scope>
    <source>
        <strain evidence="8 9">NEAU-YY421</strain>
    </source>
</reference>
<dbReference type="Gene3D" id="2.60.420.10">
    <property type="entry name" value="Maltose phosphorylase, domain 3"/>
    <property type="match status" value="1"/>
</dbReference>
<organism evidence="8 9">
    <name type="scientific">Streptomyces triticagri</name>
    <dbReference type="NCBI Taxonomy" id="2293568"/>
    <lineage>
        <taxon>Bacteria</taxon>
        <taxon>Bacillati</taxon>
        <taxon>Actinomycetota</taxon>
        <taxon>Actinomycetes</taxon>
        <taxon>Kitasatosporales</taxon>
        <taxon>Streptomycetaceae</taxon>
        <taxon>Streptomyces</taxon>
    </lineage>
</organism>
<accession>A0A372LYZ0</accession>
<dbReference type="PANTHER" id="PTHR33307">
    <property type="entry name" value="ALPHA-RHAMNOSIDASE (EUROFUNG)"/>
    <property type="match status" value="1"/>
</dbReference>